<feature type="region of interest" description="Disordered" evidence="1">
    <location>
        <begin position="354"/>
        <end position="373"/>
    </location>
</feature>
<reference evidence="2" key="1">
    <citation type="journal article" date="2012" name="Nat. Biotechnol.">
        <title>Reference genome sequence of the model plant Setaria.</title>
        <authorList>
            <person name="Bennetzen J.L."/>
            <person name="Schmutz J."/>
            <person name="Wang H."/>
            <person name="Percifield R."/>
            <person name="Hawkins J."/>
            <person name="Pontaroli A.C."/>
            <person name="Estep M."/>
            <person name="Feng L."/>
            <person name="Vaughn J.N."/>
            <person name="Grimwood J."/>
            <person name="Jenkins J."/>
            <person name="Barry K."/>
            <person name="Lindquist E."/>
            <person name="Hellsten U."/>
            <person name="Deshpande S."/>
            <person name="Wang X."/>
            <person name="Wu X."/>
            <person name="Mitros T."/>
            <person name="Triplett J."/>
            <person name="Yang X."/>
            <person name="Ye C.Y."/>
            <person name="Mauro-Herrera M."/>
            <person name="Wang L."/>
            <person name="Li P."/>
            <person name="Sharma M."/>
            <person name="Sharma R."/>
            <person name="Ronald P.C."/>
            <person name="Panaud O."/>
            <person name="Kellogg E.A."/>
            <person name="Brutnell T.P."/>
            <person name="Doust A.N."/>
            <person name="Tuskan G.A."/>
            <person name="Rokhsar D."/>
            <person name="Devos K.M."/>
        </authorList>
    </citation>
    <scope>NUCLEOTIDE SEQUENCE [LARGE SCALE GENOMIC DNA]</scope>
    <source>
        <strain evidence="2">Yugu1</strain>
    </source>
</reference>
<organism evidence="2">
    <name type="scientific">Setaria italica</name>
    <name type="common">Foxtail millet</name>
    <name type="synonym">Panicum italicum</name>
    <dbReference type="NCBI Taxonomy" id="4555"/>
    <lineage>
        <taxon>Eukaryota</taxon>
        <taxon>Viridiplantae</taxon>
        <taxon>Streptophyta</taxon>
        <taxon>Embryophyta</taxon>
        <taxon>Tracheophyta</taxon>
        <taxon>Spermatophyta</taxon>
        <taxon>Magnoliopsida</taxon>
        <taxon>Liliopsida</taxon>
        <taxon>Poales</taxon>
        <taxon>Poaceae</taxon>
        <taxon>PACMAD clade</taxon>
        <taxon>Panicoideae</taxon>
        <taxon>Panicodae</taxon>
        <taxon>Paniceae</taxon>
        <taxon>Cenchrinae</taxon>
        <taxon>Setaria</taxon>
    </lineage>
</organism>
<dbReference type="OrthoDB" id="715421at2759"/>
<protein>
    <submittedName>
        <fullName evidence="2">Uncharacterized protein</fullName>
    </submittedName>
</protein>
<reference evidence="2" key="2">
    <citation type="submission" date="2015-07" db="EMBL/GenBank/DDBJ databases">
        <authorList>
            <person name="Noorani M."/>
        </authorList>
    </citation>
    <scope>NUCLEOTIDE SEQUENCE</scope>
    <source>
        <strain evidence="2">Yugu1</strain>
    </source>
</reference>
<sequence>MEIFKVSQRPIAFVANPTLIATNQTTGFSEFQPAAVSSRAGCFTRYGLISTGAPPRHGNTLALGIPTTFLASKTKSRRLAVVVADAGAVPGGSDDGPASPDREPDAVSSPAGCFTCYGLISTGAPPRHGNTLALGIPTTFLASKTKNRRLAVVVAAAGAMLGGSDDGPVSPDREFQRTNQTTGFSEFQPAAVSSPAGCFTHYDLISTGAPPRHGNTLALGIPTTFLASKTKSHRLAVVVAAAGAVPGGSDDGPVSPDRKVQLSVLRSSLKLLTKQLGALIFRPVSAFGLEMEIFKPAAVSSPAGCFTRYGLISIGAPPRHGNTLALGIPTTFLASKTKSRRLVMVVAAAGAVPRGSNDGPASPDREFENTNQTTGCSDFQATVLAFRLEMEIFKVSQRPIAFVANPTLTSPLLDEAFSTAKKCTPMVEFMLAKEDVHPDVVKELGVAGQAFLVLEEQAREGYMRADALVNCIQGIKLVRRTFFKDGNISEYPDPMVPLSADIVDKMEFFVGLIVYANANLKYGGFGAI</sequence>
<name>A0A368RZV0_SETIT</name>
<accession>A0A368RZV0</accession>
<proteinExistence type="predicted"/>
<gene>
    <name evidence="2" type="ORF">SETIT_7G259000v2</name>
</gene>
<dbReference type="AlphaFoldDB" id="A0A368RZV0"/>
<evidence type="ECO:0000313" key="2">
    <source>
        <dbReference type="EMBL" id="RCV35678.1"/>
    </source>
</evidence>
<dbReference type="EMBL" id="CM003534">
    <property type="protein sequence ID" value="RCV35678.1"/>
    <property type="molecule type" value="Genomic_DNA"/>
</dbReference>
<evidence type="ECO:0000256" key="1">
    <source>
        <dbReference type="SAM" id="MobiDB-lite"/>
    </source>
</evidence>